<dbReference type="PANTHER" id="PTHR47053:SF1">
    <property type="entry name" value="MUREIN DD-ENDOPEPTIDASE MEPH-RELATED"/>
    <property type="match status" value="1"/>
</dbReference>
<keyword evidence="2" id="KW-0645">Protease</keyword>
<dbReference type="RefSeq" id="WP_138002045.1">
    <property type="nucleotide sequence ID" value="NZ_QGQD01000025.1"/>
</dbReference>
<dbReference type="EC" id="3.4.-.-" evidence="9"/>
<dbReference type="PROSITE" id="PS51781">
    <property type="entry name" value="SH3B"/>
    <property type="match status" value="1"/>
</dbReference>
<comment type="caution">
    <text evidence="9">The sequence shown here is derived from an EMBL/GenBank/DDBJ whole genome shotgun (WGS) entry which is preliminary data.</text>
</comment>
<feature type="signal peptide" evidence="6">
    <location>
        <begin position="1"/>
        <end position="28"/>
    </location>
</feature>
<evidence type="ECO:0000256" key="4">
    <source>
        <dbReference type="ARBA" id="ARBA00022807"/>
    </source>
</evidence>
<name>A0A4U8QLW8_9FIRM</name>
<keyword evidence="4" id="KW-0788">Thiol protease</keyword>
<evidence type="ECO:0000256" key="2">
    <source>
        <dbReference type="ARBA" id="ARBA00022670"/>
    </source>
</evidence>
<dbReference type="Pfam" id="PF08239">
    <property type="entry name" value="SH3_3"/>
    <property type="match status" value="1"/>
</dbReference>
<dbReference type="EMBL" id="QGQD01000025">
    <property type="protein sequence ID" value="TLD01886.1"/>
    <property type="molecule type" value="Genomic_DNA"/>
</dbReference>
<dbReference type="PROSITE" id="PS51935">
    <property type="entry name" value="NLPC_P60"/>
    <property type="match status" value="1"/>
</dbReference>
<feature type="compositionally biased region" description="Low complexity" evidence="5">
    <location>
        <begin position="351"/>
        <end position="374"/>
    </location>
</feature>
<protein>
    <submittedName>
        <fullName evidence="9">Gamma-D-glutamyl-L-lysine endopeptidase</fullName>
        <ecNumber evidence="9">3.4.-.-</ecNumber>
    </submittedName>
</protein>
<dbReference type="AlphaFoldDB" id="A0A4U8QLW8"/>
<dbReference type="InterPro" id="IPR038765">
    <property type="entry name" value="Papain-like_cys_pep_sf"/>
</dbReference>
<feature type="region of interest" description="Disordered" evidence="5">
    <location>
        <begin position="232"/>
        <end position="374"/>
    </location>
</feature>
<dbReference type="Gene3D" id="2.30.30.40">
    <property type="entry name" value="SH3 Domains"/>
    <property type="match status" value="2"/>
</dbReference>
<feature type="domain" description="SH3b" evidence="7">
    <location>
        <begin position="143"/>
        <end position="206"/>
    </location>
</feature>
<comment type="similarity">
    <text evidence="1">Belongs to the peptidase C40 family.</text>
</comment>
<dbReference type="GO" id="GO:0006508">
    <property type="term" value="P:proteolysis"/>
    <property type="evidence" value="ECO:0007669"/>
    <property type="project" value="UniProtKB-KW"/>
</dbReference>
<dbReference type="GO" id="GO:0008234">
    <property type="term" value="F:cysteine-type peptidase activity"/>
    <property type="evidence" value="ECO:0007669"/>
    <property type="project" value="UniProtKB-KW"/>
</dbReference>
<evidence type="ECO:0000256" key="1">
    <source>
        <dbReference type="ARBA" id="ARBA00007074"/>
    </source>
</evidence>
<dbReference type="STRING" id="180332.GCA_000797495_04307"/>
<organism evidence="9 10">
    <name type="scientific">Robinsoniella peoriensis</name>
    <dbReference type="NCBI Taxonomy" id="180332"/>
    <lineage>
        <taxon>Bacteria</taxon>
        <taxon>Bacillati</taxon>
        <taxon>Bacillota</taxon>
        <taxon>Clostridia</taxon>
        <taxon>Lachnospirales</taxon>
        <taxon>Lachnospiraceae</taxon>
        <taxon>Robinsoniella</taxon>
    </lineage>
</organism>
<dbReference type="PANTHER" id="PTHR47053">
    <property type="entry name" value="MUREIN DD-ENDOPEPTIDASE MEPH-RELATED"/>
    <property type="match status" value="1"/>
</dbReference>
<evidence type="ECO:0000313" key="10">
    <source>
        <dbReference type="Proteomes" id="UP000306509"/>
    </source>
</evidence>
<proteinExistence type="inferred from homology"/>
<sequence precursor="true">MKRRMLKIAGLLAISVMAFGGMSLVSMAANTGMALVGVAVHVENVQTDTTEAKKAVPYDKMVIADLEKKEGVKPEEQYVNIRKSANAEDGEILGKLYNHRAGVIVKEEGDWYLIESGSVKGYVKKDLVVSGEKAAELAREFGWEVAVINAEVLNVRLEASEDAEVVDTAMESEAYSVISDAGDWVKVQMSDGREGYVAKQYVTCEVRFDEAESLEEEQARLDGEWQAYQKAQEDARLAAEEAAKKEQEKNPVTQTEVVKPETNVPETEAPETNAPATETPETAETNIPTTETTETAATEALETETTETNAPETTVPETTVPETEAPETNAPETEAPETEVPETAETEAPETETPVTNTPETEAPGNSSSDSSNSGLGSNIANYALQFVGNPYVWGGTSLTNGADCSGFVQSVMANFGISLARVAEDQAAGGTSVSPGNEQAGDLVFYVDESGYIYHVALCIGGGQVVHASNPTSGIIVSGMYFDSVYAIKRYI</sequence>
<dbReference type="SMART" id="SM00287">
    <property type="entry name" value="SH3b"/>
    <property type="match status" value="2"/>
</dbReference>
<feature type="compositionally biased region" description="Acidic residues" evidence="5">
    <location>
        <begin position="334"/>
        <end position="350"/>
    </location>
</feature>
<evidence type="ECO:0000313" key="9">
    <source>
        <dbReference type="EMBL" id="TLD01886.1"/>
    </source>
</evidence>
<feature type="chain" id="PRO_5020244220" evidence="6">
    <location>
        <begin position="29"/>
        <end position="493"/>
    </location>
</feature>
<feature type="compositionally biased region" description="Basic and acidic residues" evidence="5">
    <location>
        <begin position="232"/>
        <end position="249"/>
    </location>
</feature>
<evidence type="ECO:0000256" key="6">
    <source>
        <dbReference type="SAM" id="SignalP"/>
    </source>
</evidence>
<dbReference type="Proteomes" id="UP000306509">
    <property type="component" value="Unassembled WGS sequence"/>
</dbReference>
<reference evidence="9 10" key="1">
    <citation type="journal article" date="2019" name="Anaerobe">
        <title>Detection of Robinsoniella peoriensis in multiple bone samples of a trauma patient.</title>
        <authorList>
            <person name="Schrottner P."/>
            <person name="Hartwich K."/>
            <person name="Bunk B."/>
            <person name="Schober I."/>
            <person name="Helbig S."/>
            <person name="Rudolph W.W."/>
            <person name="Gunzer F."/>
        </authorList>
    </citation>
    <scope>NUCLEOTIDE SEQUENCE [LARGE SCALE GENOMIC DNA]</scope>
    <source>
        <strain evidence="9 10">DSM 106044</strain>
    </source>
</reference>
<evidence type="ECO:0000256" key="3">
    <source>
        <dbReference type="ARBA" id="ARBA00022801"/>
    </source>
</evidence>
<dbReference type="InterPro" id="IPR003646">
    <property type="entry name" value="SH3-like_bac-type"/>
</dbReference>
<dbReference type="InterPro" id="IPR051202">
    <property type="entry name" value="Peptidase_C40"/>
</dbReference>
<keyword evidence="10" id="KW-1185">Reference proteome</keyword>
<gene>
    <name evidence="9" type="primary">ykfC_2</name>
    <name evidence="9" type="ORF">DSM106044_01256</name>
</gene>
<feature type="compositionally biased region" description="Low complexity" evidence="5">
    <location>
        <begin position="306"/>
        <end position="333"/>
    </location>
</feature>
<accession>A0A4U8QLW8</accession>
<feature type="domain" description="NlpC/P60" evidence="8">
    <location>
        <begin position="374"/>
        <end position="493"/>
    </location>
</feature>
<evidence type="ECO:0000259" key="8">
    <source>
        <dbReference type="PROSITE" id="PS51935"/>
    </source>
</evidence>
<dbReference type="InterPro" id="IPR000064">
    <property type="entry name" value="NLP_P60_dom"/>
</dbReference>
<dbReference type="Pfam" id="PF00877">
    <property type="entry name" value="NLPC_P60"/>
    <property type="match status" value="1"/>
</dbReference>
<keyword evidence="6" id="KW-0732">Signal</keyword>
<keyword evidence="3 9" id="KW-0378">Hydrolase</keyword>
<dbReference type="SUPFAM" id="SSF54001">
    <property type="entry name" value="Cysteine proteinases"/>
    <property type="match status" value="1"/>
</dbReference>
<evidence type="ECO:0000256" key="5">
    <source>
        <dbReference type="SAM" id="MobiDB-lite"/>
    </source>
</evidence>
<dbReference type="Gene3D" id="3.90.1720.10">
    <property type="entry name" value="endopeptidase domain like (from Nostoc punctiforme)"/>
    <property type="match status" value="1"/>
</dbReference>
<feature type="compositionally biased region" description="Low complexity" evidence="5">
    <location>
        <begin position="264"/>
        <end position="300"/>
    </location>
</feature>
<evidence type="ECO:0000259" key="7">
    <source>
        <dbReference type="PROSITE" id="PS51781"/>
    </source>
</evidence>